<dbReference type="EMBL" id="GBRH01251933">
    <property type="protein sequence ID" value="JAD45962.1"/>
    <property type="molecule type" value="Transcribed_RNA"/>
</dbReference>
<reference evidence="1" key="2">
    <citation type="journal article" date="2015" name="Data Brief">
        <title>Shoot transcriptome of the giant reed, Arundo donax.</title>
        <authorList>
            <person name="Barrero R.A."/>
            <person name="Guerrero F.D."/>
            <person name="Moolhuijzen P."/>
            <person name="Goolsby J.A."/>
            <person name="Tidwell J."/>
            <person name="Bellgard S.E."/>
            <person name="Bellgard M.I."/>
        </authorList>
    </citation>
    <scope>NUCLEOTIDE SEQUENCE</scope>
    <source>
        <tissue evidence="1">Shoot tissue taken approximately 20 cm above the soil surface</tissue>
    </source>
</reference>
<proteinExistence type="predicted"/>
<sequence>MLYLRCNMLQVWPMSDLDK</sequence>
<name>A0A0A9AFT6_ARUDO</name>
<accession>A0A0A9AFT6</accession>
<organism evidence="1">
    <name type="scientific">Arundo donax</name>
    <name type="common">Giant reed</name>
    <name type="synonym">Donax arundinaceus</name>
    <dbReference type="NCBI Taxonomy" id="35708"/>
    <lineage>
        <taxon>Eukaryota</taxon>
        <taxon>Viridiplantae</taxon>
        <taxon>Streptophyta</taxon>
        <taxon>Embryophyta</taxon>
        <taxon>Tracheophyta</taxon>
        <taxon>Spermatophyta</taxon>
        <taxon>Magnoliopsida</taxon>
        <taxon>Liliopsida</taxon>
        <taxon>Poales</taxon>
        <taxon>Poaceae</taxon>
        <taxon>PACMAD clade</taxon>
        <taxon>Arundinoideae</taxon>
        <taxon>Arundineae</taxon>
        <taxon>Arundo</taxon>
    </lineage>
</organism>
<protein>
    <submittedName>
        <fullName evidence="1">Uncharacterized protein</fullName>
    </submittedName>
</protein>
<reference evidence="1" key="1">
    <citation type="submission" date="2014-09" db="EMBL/GenBank/DDBJ databases">
        <authorList>
            <person name="Magalhaes I.L.F."/>
            <person name="Oliveira U."/>
            <person name="Santos F.R."/>
            <person name="Vidigal T.H.D.A."/>
            <person name="Brescovit A.D."/>
            <person name="Santos A.J."/>
        </authorList>
    </citation>
    <scope>NUCLEOTIDE SEQUENCE</scope>
    <source>
        <tissue evidence="1">Shoot tissue taken approximately 20 cm above the soil surface</tissue>
    </source>
</reference>
<dbReference type="AlphaFoldDB" id="A0A0A9AFT6"/>
<evidence type="ECO:0000313" key="1">
    <source>
        <dbReference type="EMBL" id="JAD45962.1"/>
    </source>
</evidence>